<organism evidence="7 8">
    <name type="scientific">Taibaiella lutea</name>
    <dbReference type="NCBI Taxonomy" id="2608001"/>
    <lineage>
        <taxon>Bacteria</taxon>
        <taxon>Pseudomonadati</taxon>
        <taxon>Bacteroidota</taxon>
        <taxon>Chitinophagia</taxon>
        <taxon>Chitinophagales</taxon>
        <taxon>Chitinophagaceae</taxon>
        <taxon>Taibaiella</taxon>
    </lineage>
</organism>
<dbReference type="NCBIfam" id="TIGR02937">
    <property type="entry name" value="sigma70-ECF"/>
    <property type="match status" value="1"/>
</dbReference>
<dbReference type="CDD" id="cd06171">
    <property type="entry name" value="Sigma70_r4"/>
    <property type="match status" value="1"/>
</dbReference>
<evidence type="ECO:0000256" key="3">
    <source>
        <dbReference type="ARBA" id="ARBA00023082"/>
    </source>
</evidence>
<dbReference type="PANTHER" id="PTHR43133:SF46">
    <property type="entry name" value="RNA POLYMERASE SIGMA-70 FACTOR ECF SUBFAMILY"/>
    <property type="match status" value="1"/>
</dbReference>
<protein>
    <submittedName>
        <fullName evidence="7">Sigma-70 family RNA polymerase sigma factor</fullName>
    </submittedName>
</protein>
<dbReference type="InterPro" id="IPR039425">
    <property type="entry name" value="RNA_pol_sigma-70-like"/>
</dbReference>
<evidence type="ECO:0000256" key="2">
    <source>
        <dbReference type="ARBA" id="ARBA00023015"/>
    </source>
</evidence>
<dbReference type="PANTHER" id="PTHR43133">
    <property type="entry name" value="RNA POLYMERASE ECF-TYPE SIGMA FACTO"/>
    <property type="match status" value="1"/>
</dbReference>
<dbReference type="InterPro" id="IPR007627">
    <property type="entry name" value="RNA_pol_sigma70_r2"/>
</dbReference>
<evidence type="ECO:0000313" key="8">
    <source>
        <dbReference type="Proteomes" id="UP000323632"/>
    </source>
</evidence>
<proteinExistence type="inferred from homology"/>
<dbReference type="InterPro" id="IPR014284">
    <property type="entry name" value="RNA_pol_sigma-70_dom"/>
</dbReference>
<name>A0A5M6CUT2_9BACT</name>
<dbReference type="Pfam" id="PF08281">
    <property type="entry name" value="Sigma70_r4_2"/>
    <property type="match status" value="1"/>
</dbReference>
<gene>
    <name evidence="7" type="ORF">F0919_04555</name>
</gene>
<evidence type="ECO:0000256" key="1">
    <source>
        <dbReference type="ARBA" id="ARBA00010641"/>
    </source>
</evidence>
<dbReference type="GO" id="GO:0016987">
    <property type="term" value="F:sigma factor activity"/>
    <property type="evidence" value="ECO:0007669"/>
    <property type="project" value="UniProtKB-KW"/>
</dbReference>
<feature type="domain" description="RNA polymerase sigma-70 region 2" evidence="5">
    <location>
        <begin position="16"/>
        <end position="71"/>
    </location>
</feature>
<feature type="domain" description="RNA polymerase sigma factor 70 region 4 type 2" evidence="6">
    <location>
        <begin position="107"/>
        <end position="157"/>
    </location>
</feature>
<evidence type="ECO:0000259" key="5">
    <source>
        <dbReference type="Pfam" id="PF04542"/>
    </source>
</evidence>
<dbReference type="Gene3D" id="1.10.1740.10">
    <property type="match status" value="1"/>
</dbReference>
<accession>A0A5M6CUT2</accession>
<dbReference type="InterPro" id="IPR036388">
    <property type="entry name" value="WH-like_DNA-bd_sf"/>
</dbReference>
<keyword evidence="4" id="KW-0804">Transcription</keyword>
<dbReference type="GO" id="GO:0006352">
    <property type="term" value="P:DNA-templated transcription initiation"/>
    <property type="evidence" value="ECO:0007669"/>
    <property type="project" value="InterPro"/>
</dbReference>
<dbReference type="SUPFAM" id="SSF88946">
    <property type="entry name" value="Sigma2 domain of RNA polymerase sigma factors"/>
    <property type="match status" value="1"/>
</dbReference>
<dbReference type="InterPro" id="IPR013325">
    <property type="entry name" value="RNA_pol_sigma_r2"/>
</dbReference>
<dbReference type="RefSeq" id="WP_150031526.1">
    <property type="nucleotide sequence ID" value="NZ_VWSH01000001.1"/>
</dbReference>
<dbReference type="InterPro" id="IPR013249">
    <property type="entry name" value="RNA_pol_sigma70_r4_t2"/>
</dbReference>
<evidence type="ECO:0000313" key="7">
    <source>
        <dbReference type="EMBL" id="KAA5536949.1"/>
    </source>
</evidence>
<comment type="similarity">
    <text evidence="1">Belongs to the sigma-70 factor family. ECF subfamily.</text>
</comment>
<comment type="caution">
    <text evidence="7">The sequence shown here is derived from an EMBL/GenBank/DDBJ whole genome shotgun (WGS) entry which is preliminary data.</text>
</comment>
<dbReference type="GO" id="GO:0003677">
    <property type="term" value="F:DNA binding"/>
    <property type="evidence" value="ECO:0007669"/>
    <property type="project" value="InterPro"/>
</dbReference>
<reference evidence="7 8" key="1">
    <citation type="submission" date="2019-09" db="EMBL/GenBank/DDBJ databases">
        <title>Genome sequence and assembly of Taibaiella sp.</title>
        <authorList>
            <person name="Chhetri G."/>
        </authorList>
    </citation>
    <scope>NUCLEOTIDE SEQUENCE [LARGE SCALE GENOMIC DNA]</scope>
    <source>
        <strain evidence="7 8">KVB11</strain>
    </source>
</reference>
<keyword evidence="3" id="KW-0731">Sigma factor</keyword>
<keyword evidence="2" id="KW-0805">Transcription regulation</keyword>
<evidence type="ECO:0000256" key="4">
    <source>
        <dbReference type="ARBA" id="ARBA00023163"/>
    </source>
</evidence>
<dbReference type="Pfam" id="PF04542">
    <property type="entry name" value="Sigma70_r2"/>
    <property type="match status" value="1"/>
</dbReference>
<dbReference type="AlphaFoldDB" id="A0A5M6CUT2"/>
<sequence>MQREFYYFYFPVLMCITIRYAANREDAELWVHDAFLKIFNSLEKYSNLGSFEGWIKKVTVRVCLDNLRKDNAQKNEVVMNTVYNENLADSAGYICNDMLEKMDAEGVLALLNTLPERQKTVFNLNVFEGYNHKEIASLLNITENNSYWLLHQARKNLKENITRSYKKKEVSHE</sequence>
<dbReference type="Gene3D" id="1.10.10.10">
    <property type="entry name" value="Winged helix-like DNA-binding domain superfamily/Winged helix DNA-binding domain"/>
    <property type="match status" value="1"/>
</dbReference>
<evidence type="ECO:0000259" key="6">
    <source>
        <dbReference type="Pfam" id="PF08281"/>
    </source>
</evidence>
<dbReference type="Proteomes" id="UP000323632">
    <property type="component" value="Unassembled WGS sequence"/>
</dbReference>
<dbReference type="SUPFAM" id="SSF88659">
    <property type="entry name" value="Sigma3 and sigma4 domains of RNA polymerase sigma factors"/>
    <property type="match status" value="1"/>
</dbReference>
<dbReference type="EMBL" id="VWSH01000001">
    <property type="protein sequence ID" value="KAA5536949.1"/>
    <property type="molecule type" value="Genomic_DNA"/>
</dbReference>
<dbReference type="InterPro" id="IPR013324">
    <property type="entry name" value="RNA_pol_sigma_r3/r4-like"/>
</dbReference>
<keyword evidence="8" id="KW-1185">Reference proteome</keyword>